<reference evidence="10 11" key="1">
    <citation type="submission" date="2019-07" db="EMBL/GenBank/DDBJ databases">
        <title>Diversity of Bacteria from Kongsfjorden, Arctic.</title>
        <authorList>
            <person name="Yu Y."/>
        </authorList>
    </citation>
    <scope>NUCLEOTIDE SEQUENCE [LARGE SCALE GENOMIC DNA]</scope>
    <source>
        <strain evidence="10 11">SM1922</strain>
    </source>
</reference>
<keyword evidence="7" id="KW-0548">Nucleotidyltransferase</keyword>
<dbReference type="GO" id="GO:0005524">
    <property type="term" value="F:ATP binding"/>
    <property type="evidence" value="ECO:0007669"/>
    <property type="project" value="UniProtKB-KW"/>
</dbReference>
<feature type="domain" description="Adenylyltransferase AadA C-terminal" evidence="8">
    <location>
        <begin position="149"/>
        <end position="245"/>
    </location>
</feature>
<keyword evidence="7" id="KW-0547">Nucleotide-binding</keyword>
<evidence type="ECO:0000313" key="10">
    <source>
        <dbReference type="EMBL" id="TVU90647.1"/>
    </source>
</evidence>
<evidence type="ECO:0000256" key="4">
    <source>
        <dbReference type="ARBA" id="ARBA00035252"/>
    </source>
</evidence>
<comment type="caution">
    <text evidence="10">The sequence shown here is derived from an EMBL/GenBank/DDBJ whole genome shotgun (WGS) entry which is preliminary data.</text>
</comment>
<dbReference type="PIRSF" id="PIRSF000819">
    <property type="entry name" value="Streptomycin_3-adenylyltransf"/>
    <property type="match status" value="1"/>
</dbReference>
<proteinExistence type="predicted"/>
<keyword evidence="2 7" id="KW-0046">Antibiotic resistance</keyword>
<evidence type="ECO:0000256" key="2">
    <source>
        <dbReference type="ARBA" id="ARBA00023251"/>
    </source>
</evidence>
<dbReference type="CDD" id="cd05403">
    <property type="entry name" value="NT_KNTase_like"/>
    <property type="match status" value="1"/>
</dbReference>
<evidence type="ECO:0000256" key="3">
    <source>
        <dbReference type="ARBA" id="ARBA00035126"/>
    </source>
</evidence>
<evidence type="ECO:0000313" key="11">
    <source>
        <dbReference type="Proteomes" id="UP000317288"/>
    </source>
</evidence>
<dbReference type="AlphaFoldDB" id="A0A558JAH4"/>
<dbReference type="GO" id="GO:0009012">
    <property type="term" value="F:aminoglycoside 3''-adenylyltransferase activity"/>
    <property type="evidence" value="ECO:0007669"/>
    <property type="project" value="UniProtKB-EC"/>
</dbReference>
<dbReference type="GO" id="GO:0070566">
    <property type="term" value="F:adenylyltransferase activity"/>
    <property type="evidence" value="ECO:0007669"/>
    <property type="project" value="InterPro"/>
</dbReference>
<gene>
    <name evidence="10" type="ORF">FQP89_05980</name>
</gene>
<comment type="catalytic activity">
    <reaction evidence="6 7">
        <text>streptomycin + ATP = 3''-O-adenylylstreptomycin + diphosphate</text>
        <dbReference type="Rhea" id="RHEA:20245"/>
        <dbReference type="ChEBI" id="CHEBI:30616"/>
        <dbReference type="ChEBI" id="CHEBI:33019"/>
        <dbReference type="ChEBI" id="CHEBI:58007"/>
        <dbReference type="ChEBI" id="CHEBI:58605"/>
        <dbReference type="EC" id="2.7.7.47"/>
    </reaction>
</comment>
<dbReference type="Gene3D" id="3.30.460.10">
    <property type="entry name" value="Beta Polymerase, domain 2"/>
    <property type="match status" value="1"/>
</dbReference>
<dbReference type="GO" id="GO:0046677">
    <property type="term" value="P:response to antibiotic"/>
    <property type="evidence" value="ECO:0007669"/>
    <property type="project" value="UniProtKB-KW"/>
</dbReference>
<protein>
    <recommendedName>
        <fullName evidence="4 7">Aminoglycoside (3'') (9) adenylyltransferase</fullName>
        <ecNumber evidence="3 7">2.7.7.47</ecNumber>
    </recommendedName>
</protein>
<dbReference type="SUPFAM" id="SSF81301">
    <property type="entry name" value="Nucleotidyltransferase"/>
    <property type="match status" value="1"/>
</dbReference>
<dbReference type="EMBL" id="VNFE01000002">
    <property type="protein sequence ID" value="TVU90647.1"/>
    <property type="molecule type" value="Genomic_DNA"/>
</dbReference>
<keyword evidence="7" id="KW-0067">ATP-binding</keyword>
<dbReference type="InterPro" id="IPR041633">
    <property type="entry name" value="Polbeta"/>
</dbReference>
<dbReference type="InterPro" id="IPR025184">
    <property type="entry name" value="AadA_C"/>
</dbReference>
<name>A0A558JAH4_9GAMM</name>
<organism evidence="10 11">
    <name type="scientific">Vreelandella titanicae</name>
    <dbReference type="NCBI Taxonomy" id="664683"/>
    <lineage>
        <taxon>Bacteria</taxon>
        <taxon>Pseudomonadati</taxon>
        <taxon>Pseudomonadota</taxon>
        <taxon>Gammaproteobacteria</taxon>
        <taxon>Oceanospirillales</taxon>
        <taxon>Halomonadaceae</taxon>
        <taxon>Vreelandella</taxon>
    </lineage>
</organism>
<dbReference type="InterPro" id="IPR043519">
    <property type="entry name" value="NT_sf"/>
</dbReference>
<evidence type="ECO:0000256" key="1">
    <source>
        <dbReference type="ARBA" id="ARBA00022679"/>
    </source>
</evidence>
<accession>A0A558JAH4</accession>
<feature type="domain" description="Polymerase beta nucleotidyltransferase" evidence="9">
    <location>
        <begin position="23"/>
        <end position="70"/>
    </location>
</feature>
<evidence type="ECO:0000256" key="5">
    <source>
        <dbReference type="ARBA" id="ARBA00047831"/>
    </source>
</evidence>
<dbReference type="NCBIfam" id="NF010309">
    <property type="entry name" value="PRK13746.1"/>
    <property type="match status" value="1"/>
</dbReference>
<evidence type="ECO:0000259" key="8">
    <source>
        <dbReference type="Pfam" id="PF13427"/>
    </source>
</evidence>
<comment type="catalytic activity">
    <reaction evidence="5 7">
        <text>spectinomycin + ATP = 9-O-adenylylspectinomycin + diphosphate</text>
        <dbReference type="Rhea" id="RHEA:63228"/>
        <dbReference type="ChEBI" id="CHEBI:30616"/>
        <dbReference type="ChEBI" id="CHEBI:33019"/>
        <dbReference type="ChEBI" id="CHEBI:146260"/>
        <dbReference type="ChEBI" id="CHEBI:146261"/>
    </reaction>
</comment>
<sequence>MVYPVVPDEARQAQSIVEDVHGESIVGIYLFGSAVTGGLKRNSDVDILVVVNDSPTHKQREALTAQLMKVSGTIGNAQATRPVELTVISISDVVPWRFPPRAELIYGEWLRDEFEAGHIPKSAYDPDLAIVLKKVVDNSLPLYGINAAEVLEPVPMADIQRAIRDSLPVLLAETAGDERNVVLTLSRMWLTAATGEIASKDVAAKWAKGQLAKEHAALLDYAKQGYLGNIEDRWDEKQWEFKALTCCLRKSIEACLGTWQREGSDDQNEYC</sequence>
<keyword evidence="1 7" id="KW-0808">Transferase</keyword>
<dbReference type="Pfam" id="PF18765">
    <property type="entry name" value="Polbeta"/>
    <property type="match status" value="1"/>
</dbReference>
<dbReference type="EC" id="2.7.7.47" evidence="3 7"/>
<evidence type="ECO:0000256" key="7">
    <source>
        <dbReference type="PIRNR" id="PIRNR000819"/>
    </source>
</evidence>
<dbReference type="InterPro" id="IPR024172">
    <property type="entry name" value="AadA/Aad9"/>
</dbReference>
<evidence type="ECO:0000256" key="6">
    <source>
        <dbReference type="ARBA" id="ARBA00048566"/>
    </source>
</evidence>
<dbReference type="Pfam" id="PF13427">
    <property type="entry name" value="AadA_C"/>
    <property type="match status" value="1"/>
</dbReference>
<evidence type="ECO:0000259" key="9">
    <source>
        <dbReference type="Pfam" id="PF18765"/>
    </source>
</evidence>
<dbReference type="Proteomes" id="UP000317288">
    <property type="component" value="Unassembled WGS sequence"/>
</dbReference>